<keyword evidence="3" id="KW-1185">Reference proteome</keyword>
<reference evidence="2 3" key="1">
    <citation type="submission" date="2023-04" db="EMBL/GenBank/DDBJ databases">
        <title>Genome of Basidiobolus ranarum AG-B5.</title>
        <authorList>
            <person name="Stajich J.E."/>
            <person name="Carter-House D."/>
            <person name="Gryganskyi A."/>
        </authorList>
    </citation>
    <scope>NUCLEOTIDE SEQUENCE [LARGE SCALE GENOMIC DNA]</scope>
    <source>
        <strain evidence="2 3">AG-B5</strain>
    </source>
</reference>
<sequence length="199" mass="21951">MHSLSKLFFITLLSLAFLQATVMAKRVKMTYYWVANENDHSGSRNVDIKTCAGKSIAKVSWSFAEAARMEGTARLNNGKVVNLSCSCGSGFNCFMTLDEKRYPFGLGSQGNALKPFISISANDIPFGSTVLVKELQGLKMPNGVTHNGCVRVDDKGWSFGNNHIDLLVGDKKYYEQISRQYGSRLSNVDITRTSCQLQG</sequence>
<gene>
    <name evidence="2" type="ORF">K7432_015838</name>
</gene>
<evidence type="ECO:0000256" key="1">
    <source>
        <dbReference type="SAM" id="SignalP"/>
    </source>
</evidence>
<accession>A0ABR2VNJ1</accession>
<dbReference type="Proteomes" id="UP001479436">
    <property type="component" value="Unassembled WGS sequence"/>
</dbReference>
<comment type="caution">
    <text evidence="2">The sequence shown here is derived from an EMBL/GenBank/DDBJ whole genome shotgun (WGS) entry which is preliminary data.</text>
</comment>
<evidence type="ECO:0008006" key="4">
    <source>
        <dbReference type="Google" id="ProtNLM"/>
    </source>
</evidence>
<organism evidence="2 3">
    <name type="scientific">Basidiobolus ranarum</name>
    <dbReference type="NCBI Taxonomy" id="34480"/>
    <lineage>
        <taxon>Eukaryota</taxon>
        <taxon>Fungi</taxon>
        <taxon>Fungi incertae sedis</taxon>
        <taxon>Zoopagomycota</taxon>
        <taxon>Entomophthoromycotina</taxon>
        <taxon>Basidiobolomycetes</taxon>
        <taxon>Basidiobolales</taxon>
        <taxon>Basidiobolaceae</taxon>
        <taxon>Basidiobolus</taxon>
    </lineage>
</organism>
<protein>
    <recommendedName>
        <fullName evidence="4">3D domain-containing protein</fullName>
    </recommendedName>
</protein>
<name>A0ABR2VNJ1_9FUNG</name>
<evidence type="ECO:0000313" key="3">
    <source>
        <dbReference type="Proteomes" id="UP001479436"/>
    </source>
</evidence>
<dbReference type="EMBL" id="JASJQH010009178">
    <property type="protein sequence ID" value="KAK9680793.1"/>
    <property type="molecule type" value="Genomic_DNA"/>
</dbReference>
<feature type="chain" id="PRO_5047207770" description="3D domain-containing protein" evidence="1">
    <location>
        <begin position="25"/>
        <end position="199"/>
    </location>
</feature>
<proteinExistence type="predicted"/>
<keyword evidence="1" id="KW-0732">Signal</keyword>
<evidence type="ECO:0000313" key="2">
    <source>
        <dbReference type="EMBL" id="KAK9680793.1"/>
    </source>
</evidence>
<dbReference type="CDD" id="cd22785">
    <property type="entry name" value="DPBB_MltA-like"/>
    <property type="match status" value="1"/>
</dbReference>
<feature type="signal peptide" evidence="1">
    <location>
        <begin position="1"/>
        <end position="24"/>
    </location>
</feature>